<name>A0A388K8P6_CHABU</name>
<dbReference type="AlphaFoldDB" id="A0A388K8P6"/>
<feature type="compositionally biased region" description="Acidic residues" evidence="1">
    <location>
        <begin position="323"/>
        <end position="339"/>
    </location>
</feature>
<dbReference type="EMBL" id="BFEA01000073">
    <property type="protein sequence ID" value="GBG66386.1"/>
    <property type="molecule type" value="Genomic_DNA"/>
</dbReference>
<proteinExistence type="predicted"/>
<feature type="region of interest" description="Disordered" evidence="1">
    <location>
        <begin position="782"/>
        <end position="805"/>
    </location>
</feature>
<feature type="compositionally biased region" description="Gly residues" evidence="1">
    <location>
        <begin position="542"/>
        <end position="561"/>
    </location>
</feature>
<gene>
    <name evidence="2" type="ORF">CBR_g60038</name>
</gene>
<organism evidence="2 3">
    <name type="scientific">Chara braunii</name>
    <name type="common">Braun's stonewort</name>
    <dbReference type="NCBI Taxonomy" id="69332"/>
    <lineage>
        <taxon>Eukaryota</taxon>
        <taxon>Viridiplantae</taxon>
        <taxon>Streptophyta</taxon>
        <taxon>Charophyceae</taxon>
        <taxon>Charales</taxon>
        <taxon>Characeae</taxon>
        <taxon>Chara</taxon>
    </lineage>
</organism>
<sequence length="957" mass="105686">MLVEEYDRLYVVFNGENLADNTIAVFPASSPSKPPRTHAPSPAKPAAAARSKSVCSSDPSGQAVSCFDVADEDKFPCSQWEDGGVTSVRGATYKDKERNPAHIIGLLENFCRVGQTIFFFGKAHASVVWELLRSGRNVVALGDEAKMIGYLYEFVKTRVGNPRHHCSFVRTTGERNWDPKRDMYWKLPEKKRMEVWEFLFQPGPPAQTNLEYNRRRNLVFGVLNGYHGAPKESVSNFLKRLEHVFFLMAEPLTLENYKAQFDEEDPFDAEDMEEMSDSETFDFESMPLPRVVAQVDDEGEGVPRRYSTSPAGLKRVFQRETVEDQSSDDGEEERDYEYEPGDKLPKDHDTWDNDRLFFYGKHHRFTAEDVWGHNVIWYPRKFQPTVKTGKWVMAMKEAGGKWSGLNGLGAGPFKKKVGETLVEHLSVMNPERSRSDVNAYAGQKLDELYDNKMLEFQAPFYTLETAPSRGIDWRMPQPPSGGQHPEGGGRGDGGDGAGTGGGGDGGDGSGSGGDEAEGKGPGETSSKPKGSGGKWSDEKGSGGKGSGGKGSGGKGPGGKGPGGKRHRDSDMRDEAALRSYQVRVHSHLSARTLFHDAGERKVLEGPDAGVLETGPSEYECYASEGASIDFKSKSAADPGEELSQDAHVVHREENTQHWPPRGVLDGLDAGVLETGAREHLRHPSEGASVDLESKSTPPPGEGELSQEAHAVQREEETQHWPPHKVQEGLDAGVFETGASEHQCHASEGASGDVKGGQWTFVEGKDRGREGRAWTFGEARLRGDEEGEEEPVVETRLHDDDEGEEPVGEAQIFGGEVSAQLHDDKAGEETVGEAQLYAGCRLGFMPVRCRLVRWVWSEQIMILRPPAAVKSKVIERLPSIPVGKWCFMKPRSWLATQLPSSWLATQRWLRCRTSNPPRMSAQWRDKRPVPREGLPSTVRFVNSSTRVSVDVQLCGHPH</sequence>
<comment type="caution">
    <text evidence="2">The sequence shown here is derived from an EMBL/GenBank/DDBJ whole genome shotgun (WGS) entry which is preliminary data.</text>
</comment>
<keyword evidence="3" id="KW-1185">Reference proteome</keyword>
<feature type="compositionally biased region" description="Basic and acidic residues" evidence="1">
    <location>
        <begin position="567"/>
        <end position="576"/>
    </location>
</feature>
<dbReference type="Gramene" id="GBG66386">
    <property type="protein sequence ID" value="GBG66386"/>
    <property type="gene ID" value="CBR_g60038"/>
</dbReference>
<dbReference type="STRING" id="69332.A0A388K8P6"/>
<evidence type="ECO:0000313" key="3">
    <source>
        <dbReference type="Proteomes" id="UP000265515"/>
    </source>
</evidence>
<accession>A0A388K8P6</accession>
<feature type="region of interest" description="Disordered" evidence="1">
    <location>
        <begin position="469"/>
        <end position="576"/>
    </location>
</feature>
<evidence type="ECO:0000313" key="2">
    <source>
        <dbReference type="EMBL" id="GBG66386.1"/>
    </source>
</evidence>
<evidence type="ECO:0000256" key="1">
    <source>
        <dbReference type="SAM" id="MobiDB-lite"/>
    </source>
</evidence>
<feature type="region of interest" description="Disordered" evidence="1">
    <location>
        <begin position="679"/>
        <end position="724"/>
    </location>
</feature>
<protein>
    <submittedName>
        <fullName evidence="2">Uncharacterized protein</fullName>
    </submittedName>
</protein>
<reference evidence="2 3" key="1">
    <citation type="journal article" date="2018" name="Cell">
        <title>The Chara Genome: Secondary Complexity and Implications for Plant Terrestrialization.</title>
        <authorList>
            <person name="Nishiyama T."/>
            <person name="Sakayama H."/>
            <person name="Vries J.D."/>
            <person name="Buschmann H."/>
            <person name="Saint-Marcoux D."/>
            <person name="Ullrich K.K."/>
            <person name="Haas F.B."/>
            <person name="Vanderstraeten L."/>
            <person name="Becker D."/>
            <person name="Lang D."/>
            <person name="Vosolsobe S."/>
            <person name="Rombauts S."/>
            <person name="Wilhelmsson P.K.I."/>
            <person name="Janitza P."/>
            <person name="Kern R."/>
            <person name="Heyl A."/>
            <person name="Rumpler F."/>
            <person name="Villalobos L.I.A.C."/>
            <person name="Clay J.M."/>
            <person name="Skokan R."/>
            <person name="Toyoda A."/>
            <person name="Suzuki Y."/>
            <person name="Kagoshima H."/>
            <person name="Schijlen E."/>
            <person name="Tajeshwar N."/>
            <person name="Catarino B."/>
            <person name="Hetherington A.J."/>
            <person name="Saltykova A."/>
            <person name="Bonnot C."/>
            <person name="Breuninger H."/>
            <person name="Symeonidi A."/>
            <person name="Radhakrishnan G.V."/>
            <person name="Van Nieuwerburgh F."/>
            <person name="Deforce D."/>
            <person name="Chang C."/>
            <person name="Karol K.G."/>
            <person name="Hedrich R."/>
            <person name="Ulvskov P."/>
            <person name="Glockner G."/>
            <person name="Delwiche C.F."/>
            <person name="Petrasek J."/>
            <person name="Van de Peer Y."/>
            <person name="Friml J."/>
            <person name="Beilby M."/>
            <person name="Dolan L."/>
            <person name="Kohara Y."/>
            <person name="Sugano S."/>
            <person name="Fujiyama A."/>
            <person name="Delaux P.-M."/>
            <person name="Quint M."/>
            <person name="TheiBen G."/>
            <person name="Hagemann M."/>
            <person name="Harholt J."/>
            <person name="Dunand C."/>
            <person name="Zachgo S."/>
            <person name="Langdale J."/>
            <person name="Maumus F."/>
            <person name="Straeten D.V.D."/>
            <person name="Gould S.B."/>
            <person name="Rensing S.A."/>
        </authorList>
    </citation>
    <scope>NUCLEOTIDE SEQUENCE [LARGE SCALE GENOMIC DNA]</scope>
    <source>
        <strain evidence="2 3">S276</strain>
    </source>
</reference>
<feature type="region of interest" description="Disordered" evidence="1">
    <location>
        <begin position="316"/>
        <end position="345"/>
    </location>
</feature>
<dbReference type="Proteomes" id="UP000265515">
    <property type="component" value="Unassembled WGS sequence"/>
</dbReference>
<feature type="compositionally biased region" description="Gly residues" evidence="1">
    <location>
        <begin position="494"/>
        <end position="513"/>
    </location>
</feature>